<feature type="non-terminal residue" evidence="1">
    <location>
        <position position="1"/>
    </location>
</feature>
<comment type="caution">
    <text evidence="1">The sequence shown here is derived from an EMBL/GenBank/DDBJ whole genome shotgun (WGS) entry which is preliminary data.</text>
</comment>
<accession>A0ABN9SNC7</accession>
<proteinExistence type="predicted"/>
<sequence length="56" mass="6069">INECEGASGACRALRQPAPLWAEVLACPVGLAALRWCWCRRHAAQLLEIGLKIGPE</sequence>
<name>A0ABN9SNC7_9DINO</name>
<gene>
    <name evidence="1" type="ORF">PCOR1329_LOCUS31078</name>
</gene>
<organism evidence="1 2">
    <name type="scientific">Prorocentrum cordatum</name>
    <dbReference type="NCBI Taxonomy" id="2364126"/>
    <lineage>
        <taxon>Eukaryota</taxon>
        <taxon>Sar</taxon>
        <taxon>Alveolata</taxon>
        <taxon>Dinophyceae</taxon>
        <taxon>Prorocentrales</taxon>
        <taxon>Prorocentraceae</taxon>
        <taxon>Prorocentrum</taxon>
    </lineage>
</organism>
<dbReference type="EMBL" id="CAUYUJ010012129">
    <property type="protein sequence ID" value="CAK0833350.1"/>
    <property type="molecule type" value="Genomic_DNA"/>
</dbReference>
<keyword evidence="2" id="KW-1185">Reference proteome</keyword>
<protein>
    <submittedName>
        <fullName evidence="1">Uncharacterized protein</fullName>
    </submittedName>
</protein>
<feature type="non-terminal residue" evidence="1">
    <location>
        <position position="56"/>
    </location>
</feature>
<evidence type="ECO:0000313" key="2">
    <source>
        <dbReference type="Proteomes" id="UP001189429"/>
    </source>
</evidence>
<dbReference type="Proteomes" id="UP001189429">
    <property type="component" value="Unassembled WGS sequence"/>
</dbReference>
<evidence type="ECO:0000313" key="1">
    <source>
        <dbReference type="EMBL" id="CAK0833350.1"/>
    </source>
</evidence>
<reference evidence="1" key="1">
    <citation type="submission" date="2023-10" db="EMBL/GenBank/DDBJ databases">
        <authorList>
            <person name="Chen Y."/>
            <person name="Shah S."/>
            <person name="Dougan E. K."/>
            <person name="Thang M."/>
            <person name="Chan C."/>
        </authorList>
    </citation>
    <scope>NUCLEOTIDE SEQUENCE [LARGE SCALE GENOMIC DNA]</scope>
</reference>